<dbReference type="Proteomes" id="UP000626109">
    <property type="component" value="Unassembled WGS sequence"/>
</dbReference>
<dbReference type="EMBL" id="CAJNNV010019514">
    <property type="protein sequence ID" value="CAE8606582.1"/>
    <property type="molecule type" value="Genomic_DNA"/>
</dbReference>
<sequence length="225" mass="26160">MSLQQKLVELTLAQECEEARLEAHRAELAQALESNRQCVDLLAQWHEEKVVGRLTEQARLLPSFRSKGFRVPRRDGSYRVVIRCGSKQSRHQAFITYCRVAENKEVRASSLEARIATLTDSHQDLVAKWYMAEHGVKILSWHYQSFRWYIHVDWSSEEIETNVSDKLLEGRRLFQSDSKLALRLLKPPLPDNCAKLVLGFMPDYKKHLELGIRELESQLGSKMPW</sequence>
<proteinExistence type="predicted"/>
<organism evidence="1 4">
    <name type="scientific">Polarella glacialis</name>
    <name type="common">Dinoflagellate</name>
    <dbReference type="NCBI Taxonomy" id="89957"/>
    <lineage>
        <taxon>Eukaryota</taxon>
        <taxon>Sar</taxon>
        <taxon>Alveolata</taxon>
        <taxon>Dinophyceae</taxon>
        <taxon>Suessiales</taxon>
        <taxon>Suessiaceae</taxon>
        <taxon>Polarella</taxon>
    </lineage>
</organism>
<evidence type="ECO:0000313" key="4">
    <source>
        <dbReference type="Proteomes" id="UP000654075"/>
    </source>
</evidence>
<evidence type="ECO:0000313" key="1">
    <source>
        <dbReference type="EMBL" id="CAE8606582.1"/>
    </source>
</evidence>
<reference evidence="1" key="1">
    <citation type="submission" date="2021-02" db="EMBL/GenBank/DDBJ databases">
        <authorList>
            <person name="Dougan E. K."/>
            <person name="Rhodes N."/>
            <person name="Thang M."/>
            <person name="Chan C."/>
        </authorList>
    </citation>
    <scope>NUCLEOTIDE SEQUENCE</scope>
</reference>
<dbReference type="EMBL" id="CAJNNW010024411">
    <property type="protein sequence ID" value="CAE8672252.1"/>
    <property type="molecule type" value="Genomic_DNA"/>
</dbReference>
<evidence type="ECO:0000313" key="3">
    <source>
        <dbReference type="EMBL" id="CAE8672252.1"/>
    </source>
</evidence>
<keyword evidence="4" id="KW-1185">Reference proteome</keyword>
<name>A0A813EZB3_POLGL</name>
<dbReference type="AlphaFoldDB" id="A0A813EZB3"/>
<protein>
    <submittedName>
        <fullName evidence="1">Uncharacterized protein</fullName>
    </submittedName>
</protein>
<accession>A0A813EZB3</accession>
<dbReference type="EMBL" id="CAJNNV010027320">
    <property type="protein sequence ID" value="CAE8620084.1"/>
    <property type="molecule type" value="Genomic_DNA"/>
</dbReference>
<comment type="caution">
    <text evidence="1">The sequence shown here is derived from an EMBL/GenBank/DDBJ whole genome shotgun (WGS) entry which is preliminary data.</text>
</comment>
<gene>
    <name evidence="1" type="ORF">PGLA1383_LOCUS24572</name>
    <name evidence="2" type="ORF">PGLA1383_LOCUS37652</name>
    <name evidence="3" type="ORF">PGLA2088_LOCUS17970</name>
</gene>
<evidence type="ECO:0000313" key="2">
    <source>
        <dbReference type="EMBL" id="CAE8620084.1"/>
    </source>
</evidence>
<dbReference type="Proteomes" id="UP000654075">
    <property type="component" value="Unassembled WGS sequence"/>
</dbReference>